<evidence type="ECO:0000259" key="11">
    <source>
        <dbReference type="Pfam" id="PF00593"/>
    </source>
</evidence>
<dbReference type="Proteomes" id="UP000462449">
    <property type="component" value="Unassembled WGS sequence"/>
</dbReference>
<keyword evidence="10" id="KW-0732">Signal</keyword>
<keyword evidence="7 8" id="KW-0998">Cell outer membrane</keyword>
<proteinExistence type="inferred from homology"/>
<keyword evidence="5 9" id="KW-0798">TonB box</keyword>
<organism evidence="13 16">
    <name type="scientific">Labilibaculum euxinus</name>
    <dbReference type="NCBI Taxonomy" id="2686357"/>
    <lineage>
        <taxon>Bacteria</taxon>
        <taxon>Pseudomonadati</taxon>
        <taxon>Bacteroidota</taxon>
        <taxon>Bacteroidia</taxon>
        <taxon>Marinilabiliales</taxon>
        <taxon>Marinifilaceae</taxon>
        <taxon>Labilibaculum</taxon>
    </lineage>
</organism>
<evidence type="ECO:0000256" key="4">
    <source>
        <dbReference type="ARBA" id="ARBA00022692"/>
    </source>
</evidence>
<evidence type="ECO:0000256" key="9">
    <source>
        <dbReference type="RuleBase" id="RU003357"/>
    </source>
</evidence>
<evidence type="ECO:0000256" key="5">
    <source>
        <dbReference type="ARBA" id="ARBA00023077"/>
    </source>
</evidence>
<gene>
    <name evidence="14" type="ORF">DWB62_002225</name>
    <name evidence="13" type="ORF">GNY23_02225</name>
</gene>
<evidence type="ECO:0000313" key="15">
    <source>
        <dbReference type="Proteomes" id="UP000285951"/>
    </source>
</evidence>
<dbReference type="InterPro" id="IPR008969">
    <property type="entry name" value="CarboxyPept-like_regulatory"/>
</dbReference>
<dbReference type="Pfam" id="PF13715">
    <property type="entry name" value="CarbopepD_reg_2"/>
    <property type="match status" value="1"/>
</dbReference>
<evidence type="ECO:0000256" key="1">
    <source>
        <dbReference type="ARBA" id="ARBA00004571"/>
    </source>
</evidence>
<dbReference type="Pfam" id="PF07715">
    <property type="entry name" value="Plug"/>
    <property type="match status" value="1"/>
</dbReference>
<name>A0A7M4D1V4_9BACT</name>
<protein>
    <submittedName>
        <fullName evidence="13">SusC/RagA family TonB-linked outer membrane protein</fullName>
    </submittedName>
</protein>
<feature type="domain" description="TonB-dependent receptor-like beta-barrel" evidence="11">
    <location>
        <begin position="405"/>
        <end position="898"/>
    </location>
</feature>
<dbReference type="SUPFAM" id="SSF49464">
    <property type="entry name" value="Carboxypeptidase regulatory domain-like"/>
    <property type="match status" value="1"/>
</dbReference>
<feature type="signal peptide" evidence="10">
    <location>
        <begin position="1"/>
        <end position="21"/>
    </location>
</feature>
<keyword evidence="3 8" id="KW-1134">Transmembrane beta strand</keyword>
<evidence type="ECO:0000256" key="8">
    <source>
        <dbReference type="PROSITE-ProRule" id="PRU01360"/>
    </source>
</evidence>
<evidence type="ECO:0000256" key="6">
    <source>
        <dbReference type="ARBA" id="ARBA00023136"/>
    </source>
</evidence>
<dbReference type="Proteomes" id="UP000285951">
    <property type="component" value="Unassembled WGS sequence"/>
</dbReference>
<keyword evidence="15" id="KW-1185">Reference proteome</keyword>
<evidence type="ECO:0000256" key="3">
    <source>
        <dbReference type="ARBA" id="ARBA00022452"/>
    </source>
</evidence>
<dbReference type="AlphaFoldDB" id="A0A7M4D1V4"/>
<reference evidence="13 16" key="2">
    <citation type="submission" date="2019-12" db="EMBL/GenBank/DDBJ databases">
        <title>Draft genome sequence of Labilibaculum sp. strain 44 isolated from deep waters of Black Sea.</title>
        <authorList>
            <person name="Yadav S."/>
            <person name="Villanueva L."/>
        </authorList>
    </citation>
    <scope>NUCLEOTIDE SEQUENCE [LARGE SCALE GENOMIC DNA]</scope>
    <source>
        <strain evidence="13 16">44</strain>
    </source>
</reference>
<dbReference type="InterPro" id="IPR023997">
    <property type="entry name" value="TonB-dep_OMP_SusC/RagA_CS"/>
</dbReference>
<comment type="caution">
    <text evidence="13">The sequence shown here is derived from an EMBL/GenBank/DDBJ whole genome shotgun (WGS) entry which is preliminary data.</text>
</comment>
<dbReference type="InterPro" id="IPR039426">
    <property type="entry name" value="TonB-dep_rcpt-like"/>
</dbReference>
<dbReference type="InterPro" id="IPR023996">
    <property type="entry name" value="TonB-dep_OMP_SusC/RagA"/>
</dbReference>
<keyword evidence="4 8" id="KW-0812">Transmembrane</keyword>
<dbReference type="SUPFAM" id="SSF56935">
    <property type="entry name" value="Porins"/>
    <property type="match status" value="1"/>
</dbReference>
<dbReference type="Gene3D" id="2.60.40.1120">
    <property type="entry name" value="Carboxypeptidase-like, regulatory domain"/>
    <property type="match status" value="1"/>
</dbReference>
<evidence type="ECO:0000256" key="2">
    <source>
        <dbReference type="ARBA" id="ARBA00022448"/>
    </source>
</evidence>
<dbReference type="Gene3D" id="2.170.130.10">
    <property type="entry name" value="TonB-dependent receptor, plug domain"/>
    <property type="match status" value="1"/>
</dbReference>
<dbReference type="InterPro" id="IPR036942">
    <property type="entry name" value="Beta-barrel_TonB_sf"/>
</dbReference>
<sequence>MKKSLFSMLILFVIGLQGVLAQSREVSGVVTSADDGLSIPGVSVIVKGTTIGTTTDFDGNYSLNVPDDGKVLIFSFVGMTMQEREITSSTINVVMASESIGMDEIIVTGYGVTKKAAFTGAASTVGIEKIADRTGTNPMKALEGNVAGLQLNSASGQPGAPSKIYIRGKNSLNSGTQPLYVIDGIPMESGTWGMRESEGSEYSPLSSLNSNDIETITVLKDATATSIYGARAANGVIVVTTKKGSTGAKTKISFSAKLGWEELPSYTDKYKHINADQFNKLNVEGWKNYFGVSEQEAADMYYDGSIYGAYSLSDQGLSKDNLADVDWVDEITRKGKVQEYNFSLQSAGKDEYSPKIYMSLGYLDNEALIKGKDFKRYSFRLNLEQKPVDWITYGVNTSLSYTETNMGAGGGYFSDPLTQAYMQSPLTPVKDENGNWNFNTVNGYNPVAQRSEDGDKSENKNYRAIISPYVTVRLMPELSYTSRAGIDFMHMNEFGYWSFLQPQGNDMRGMGENGTNDQTLITITNTLNYIKTFNENHNVNLLAGQETSSTNLNTTYLSGSNYPVPDKNVVSLAATPGSAKTDKYELRLASFFFNGQYDYKSKYYLSASYRYDGSSRFGKDQQWASFWSVGAKYRITAEDFMATTSEWLSNLTLRTSYGTSGNQSVGITDGAIYSGWYASRPLYGYGYNYNSDGGSSAEQYGNSNLKWEETAKFNVGVDATFLGGIFDFTFDYYYHKTQDMVFRVPMSFTSGFKDIPQNIGELENKGVEFSLRANIIKNADLTWNVTAVASKNNNKVTKLSTDFPIESTYTIIEKGKDIYQFKMKEFAGVDAQTGDALYYLNEMGDETTTNYNAAAKRYVGTASPDWQGSFSTNLTYKNFDFSLQANYSIGGKIYGSSLRYDEQRGGSINNITTRYVYENRWQNPGDITDVPRFEMGISNKHSSQFLMDGDYLKIQNVVLGYTLPSVLTNKMHMSKVRFYTSVSNLYTFTKSNYRGFDPAGVGAKGVQWWNYPTPRTYMFGVNVNF</sequence>
<comment type="similarity">
    <text evidence="8 9">Belongs to the TonB-dependent receptor family.</text>
</comment>
<evidence type="ECO:0000259" key="12">
    <source>
        <dbReference type="Pfam" id="PF07715"/>
    </source>
</evidence>
<dbReference type="NCBIfam" id="TIGR04056">
    <property type="entry name" value="OMP_RagA_SusC"/>
    <property type="match status" value="1"/>
</dbReference>
<dbReference type="InterPro" id="IPR012910">
    <property type="entry name" value="Plug_dom"/>
</dbReference>
<dbReference type="EMBL" id="QTZN02000002">
    <property type="protein sequence ID" value="MVB05838.1"/>
    <property type="molecule type" value="Genomic_DNA"/>
</dbReference>
<dbReference type="RefSeq" id="WP_156194545.1">
    <property type="nucleotide sequence ID" value="NZ_QTZN02000002.1"/>
</dbReference>
<dbReference type="OrthoDB" id="9768177at2"/>
<keyword evidence="6 8" id="KW-0472">Membrane</keyword>
<feature type="domain" description="TonB-dependent receptor plug" evidence="12">
    <location>
        <begin position="117"/>
        <end position="236"/>
    </location>
</feature>
<dbReference type="Gene3D" id="2.40.170.20">
    <property type="entry name" value="TonB-dependent receptor, beta-barrel domain"/>
    <property type="match status" value="1"/>
</dbReference>
<dbReference type="GO" id="GO:0009279">
    <property type="term" value="C:cell outer membrane"/>
    <property type="evidence" value="ECO:0007669"/>
    <property type="project" value="UniProtKB-SubCell"/>
</dbReference>
<dbReference type="InterPro" id="IPR037066">
    <property type="entry name" value="Plug_dom_sf"/>
</dbReference>
<evidence type="ECO:0000313" key="16">
    <source>
        <dbReference type="Proteomes" id="UP000462449"/>
    </source>
</evidence>
<evidence type="ECO:0000256" key="10">
    <source>
        <dbReference type="SAM" id="SignalP"/>
    </source>
</evidence>
<dbReference type="NCBIfam" id="TIGR04057">
    <property type="entry name" value="SusC_RagA_signa"/>
    <property type="match status" value="1"/>
</dbReference>
<accession>A0A7M4D1V4</accession>
<keyword evidence="2 8" id="KW-0813">Transport</keyword>
<evidence type="ECO:0000313" key="13">
    <source>
        <dbReference type="EMBL" id="MUP36633.1"/>
    </source>
</evidence>
<feature type="chain" id="PRO_5029891580" evidence="10">
    <location>
        <begin position="22"/>
        <end position="1025"/>
    </location>
</feature>
<comment type="subcellular location">
    <subcellularLocation>
        <location evidence="1 8">Cell outer membrane</location>
        <topology evidence="1 8">Multi-pass membrane protein</topology>
    </subcellularLocation>
</comment>
<dbReference type="PROSITE" id="PS52016">
    <property type="entry name" value="TONB_DEPENDENT_REC_3"/>
    <property type="match status" value="1"/>
</dbReference>
<evidence type="ECO:0000313" key="14">
    <source>
        <dbReference type="EMBL" id="MVB05838.1"/>
    </source>
</evidence>
<evidence type="ECO:0000256" key="7">
    <source>
        <dbReference type="ARBA" id="ARBA00023237"/>
    </source>
</evidence>
<dbReference type="Pfam" id="PF00593">
    <property type="entry name" value="TonB_dep_Rec_b-barrel"/>
    <property type="match status" value="1"/>
</dbReference>
<dbReference type="EMBL" id="WOTW01000002">
    <property type="protein sequence ID" value="MUP36633.1"/>
    <property type="molecule type" value="Genomic_DNA"/>
</dbReference>
<dbReference type="InterPro" id="IPR000531">
    <property type="entry name" value="Beta-barrel_TonB"/>
</dbReference>
<reference evidence="14 15" key="1">
    <citation type="submission" date="2019-11" db="EMBL/GenBank/DDBJ databases">
        <title>Draft genome sequence of Labilibaculum sp. strain SYP isolated from Black Sea.</title>
        <authorList>
            <person name="Yadav S."/>
            <person name="Villanueva L."/>
        </authorList>
    </citation>
    <scope>NUCLEOTIDE SEQUENCE [LARGE SCALE GENOMIC DNA]</scope>
    <source>
        <strain evidence="14 15">44</strain>
    </source>
</reference>